<accession>A0AAV4NIQ1</accession>
<evidence type="ECO:0000313" key="2">
    <source>
        <dbReference type="EMBL" id="GIX83187.1"/>
    </source>
</evidence>
<evidence type="ECO:0000313" key="3">
    <source>
        <dbReference type="Proteomes" id="UP001054945"/>
    </source>
</evidence>
<dbReference type="Proteomes" id="UP001054945">
    <property type="component" value="Unassembled WGS sequence"/>
</dbReference>
<keyword evidence="1" id="KW-0812">Transmembrane</keyword>
<feature type="transmembrane region" description="Helical" evidence="1">
    <location>
        <begin position="6"/>
        <end position="28"/>
    </location>
</feature>
<comment type="caution">
    <text evidence="2">The sequence shown here is derived from an EMBL/GenBank/DDBJ whole genome shotgun (WGS) entry which is preliminary data.</text>
</comment>
<gene>
    <name evidence="2" type="ORF">CEXT_408121</name>
</gene>
<organism evidence="2 3">
    <name type="scientific">Caerostris extrusa</name>
    <name type="common">Bark spider</name>
    <name type="synonym">Caerostris bankana</name>
    <dbReference type="NCBI Taxonomy" id="172846"/>
    <lineage>
        <taxon>Eukaryota</taxon>
        <taxon>Metazoa</taxon>
        <taxon>Ecdysozoa</taxon>
        <taxon>Arthropoda</taxon>
        <taxon>Chelicerata</taxon>
        <taxon>Arachnida</taxon>
        <taxon>Araneae</taxon>
        <taxon>Araneomorphae</taxon>
        <taxon>Entelegynae</taxon>
        <taxon>Araneoidea</taxon>
        <taxon>Araneidae</taxon>
        <taxon>Caerostris</taxon>
    </lineage>
</organism>
<dbReference type="AlphaFoldDB" id="A0AAV4NIQ1"/>
<evidence type="ECO:0000256" key="1">
    <source>
        <dbReference type="SAM" id="Phobius"/>
    </source>
</evidence>
<name>A0AAV4NIQ1_CAEEX</name>
<evidence type="ECO:0008006" key="4">
    <source>
        <dbReference type="Google" id="ProtNLM"/>
    </source>
</evidence>
<protein>
    <recommendedName>
        <fullName evidence="4">Secreted protein</fullName>
    </recommendedName>
</protein>
<keyword evidence="1" id="KW-0472">Membrane</keyword>
<keyword evidence="3" id="KW-1185">Reference proteome</keyword>
<reference evidence="2 3" key="1">
    <citation type="submission" date="2021-06" db="EMBL/GenBank/DDBJ databases">
        <title>Caerostris extrusa draft genome.</title>
        <authorList>
            <person name="Kono N."/>
            <person name="Arakawa K."/>
        </authorList>
    </citation>
    <scope>NUCLEOTIDE SEQUENCE [LARGE SCALE GENOMIC DNA]</scope>
</reference>
<sequence length="76" mass="8542">MSSTCLGIATLLMSGHLSLLVLQLLPIIQLSHRSNARLFCIENVRNDFEIATLPENCSADVRYRPLHVLQLLLIKN</sequence>
<proteinExistence type="predicted"/>
<keyword evidence="1" id="KW-1133">Transmembrane helix</keyword>
<dbReference type="EMBL" id="BPLR01003301">
    <property type="protein sequence ID" value="GIX83187.1"/>
    <property type="molecule type" value="Genomic_DNA"/>
</dbReference>